<name>A0A9J5ZZJ0_SOLCO</name>
<gene>
    <name evidence="1" type="ORF">H5410_017598</name>
</gene>
<protein>
    <submittedName>
        <fullName evidence="1">Uncharacterized protein</fullName>
    </submittedName>
</protein>
<keyword evidence="2" id="KW-1185">Reference proteome</keyword>
<dbReference type="EMBL" id="JACXVP010000003">
    <property type="protein sequence ID" value="KAG5617774.1"/>
    <property type="molecule type" value="Genomic_DNA"/>
</dbReference>
<organism evidence="1 2">
    <name type="scientific">Solanum commersonii</name>
    <name type="common">Commerson's wild potato</name>
    <name type="synonym">Commerson's nightshade</name>
    <dbReference type="NCBI Taxonomy" id="4109"/>
    <lineage>
        <taxon>Eukaryota</taxon>
        <taxon>Viridiplantae</taxon>
        <taxon>Streptophyta</taxon>
        <taxon>Embryophyta</taxon>
        <taxon>Tracheophyta</taxon>
        <taxon>Spermatophyta</taxon>
        <taxon>Magnoliopsida</taxon>
        <taxon>eudicotyledons</taxon>
        <taxon>Gunneridae</taxon>
        <taxon>Pentapetalae</taxon>
        <taxon>asterids</taxon>
        <taxon>lamiids</taxon>
        <taxon>Solanales</taxon>
        <taxon>Solanaceae</taxon>
        <taxon>Solanoideae</taxon>
        <taxon>Solaneae</taxon>
        <taxon>Solanum</taxon>
    </lineage>
</organism>
<evidence type="ECO:0000313" key="2">
    <source>
        <dbReference type="Proteomes" id="UP000824120"/>
    </source>
</evidence>
<accession>A0A9J5ZZJ0</accession>
<reference evidence="1 2" key="1">
    <citation type="submission" date="2020-09" db="EMBL/GenBank/DDBJ databases">
        <title>De no assembly of potato wild relative species, Solanum commersonii.</title>
        <authorList>
            <person name="Cho K."/>
        </authorList>
    </citation>
    <scope>NUCLEOTIDE SEQUENCE [LARGE SCALE GENOMIC DNA]</scope>
    <source>
        <strain evidence="1">LZ3.2</strain>
        <tissue evidence="1">Leaf</tissue>
    </source>
</reference>
<proteinExistence type="predicted"/>
<sequence length="121" mass="14106">MSQNFEHNRPSFLFLINPHSFYLQIETNSSSSSLRSSISDVVRKAYLLFRLRKGWKLLQHFSEADFDIFYVNTTRRLGFEAVMFPLQFTSAKIIFVTNNISSRGPEASMESLWKSLEKIES</sequence>
<dbReference type="Proteomes" id="UP000824120">
    <property type="component" value="Chromosome 3"/>
</dbReference>
<evidence type="ECO:0000313" key="1">
    <source>
        <dbReference type="EMBL" id="KAG5617774.1"/>
    </source>
</evidence>
<dbReference type="AlphaFoldDB" id="A0A9J5ZZJ0"/>
<comment type="caution">
    <text evidence="1">The sequence shown here is derived from an EMBL/GenBank/DDBJ whole genome shotgun (WGS) entry which is preliminary data.</text>
</comment>